<feature type="compositionally biased region" description="Polar residues" evidence="4">
    <location>
        <begin position="474"/>
        <end position="484"/>
    </location>
</feature>
<dbReference type="Pfam" id="PF18962">
    <property type="entry name" value="Por_Secre_tail"/>
    <property type="match status" value="1"/>
</dbReference>
<keyword evidence="8" id="KW-1185">Reference proteome</keyword>
<evidence type="ECO:0000256" key="5">
    <source>
        <dbReference type="SAM" id="SignalP"/>
    </source>
</evidence>
<dbReference type="Pfam" id="PF13583">
    <property type="entry name" value="Reprolysin_4"/>
    <property type="match status" value="1"/>
</dbReference>
<organism evidence="7 8">
    <name type="scientific">Flavobacterium nakdongensis</name>
    <dbReference type="NCBI Taxonomy" id="3073563"/>
    <lineage>
        <taxon>Bacteria</taxon>
        <taxon>Pseudomonadati</taxon>
        <taxon>Bacteroidota</taxon>
        <taxon>Flavobacteriia</taxon>
        <taxon>Flavobacteriales</taxon>
        <taxon>Flavobacteriaceae</taxon>
        <taxon>Flavobacterium</taxon>
    </lineage>
</organism>
<gene>
    <name evidence="7" type="ORF">RF683_01510</name>
</gene>
<keyword evidence="7" id="KW-0482">Metalloprotease</keyword>
<dbReference type="SUPFAM" id="SSF55486">
    <property type="entry name" value="Metalloproteases ('zincins'), catalytic domain"/>
    <property type="match status" value="1"/>
</dbReference>
<feature type="chain" id="PRO_5046762890" evidence="5">
    <location>
        <begin position="21"/>
        <end position="904"/>
    </location>
</feature>
<dbReference type="RefSeq" id="WP_309532467.1">
    <property type="nucleotide sequence ID" value="NZ_CP133721.1"/>
</dbReference>
<keyword evidence="2 5" id="KW-0732">Signal</keyword>
<dbReference type="EMBL" id="CP133721">
    <property type="protein sequence ID" value="WMW78147.1"/>
    <property type="molecule type" value="Genomic_DNA"/>
</dbReference>
<name>A0ABY9RD93_9FLAO</name>
<accession>A0ABY9RD93</accession>
<evidence type="ECO:0000256" key="3">
    <source>
        <dbReference type="ARBA" id="ARBA00022801"/>
    </source>
</evidence>
<dbReference type="Gene3D" id="3.40.390.10">
    <property type="entry name" value="Collagenase (Catalytic Domain)"/>
    <property type="match status" value="1"/>
</dbReference>
<feature type="domain" description="P/Homo B" evidence="6">
    <location>
        <begin position="660"/>
        <end position="815"/>
    </location>
</feature>
<dbReference type="SUPFAM" id="SSF49785">
    <property type="entry name" value="Galactose-binding domain-like"/>
    <property type="match status" value="1"/>
</dbReference>
<dbReference type="InterPro" id="IPR024079">
    <property type="entry name" value="MetalloPept_cat_dom_sf"/>
</dbReference>
<sequence>MRKTLLFSIFSVFTAFSGIAQTEKAWTSVVGEKNMAITKTATRSTFPENYLLFKLDLSSIKQALSNAQDRFAPNANGVIIALPNAEGKLEHFKMFEASNFDAQLQAQFPEIRSYVGIGIEDTYAQVRLSIDPKGMQTMVFRADKKNEFMEPFSEDGKIYAVYNSQRTKGKLPFTCSTAEQSITQELGRNLNEVNRNSTTTLLTFRLALSCTAEYAAYFGATSASQSSLVLAAYNATMARVNGVFEKDFAIHMNITSNSSSVIYYNAATDPYSDAANMANWNAELQANLTATITEATYDIGHLFGASGGGGNAGCIGCVCVNGSKGSGITSPADAIPAGDNFDIDYVAHEMGHQFGANHTFTHSIENNSVNYEVGSGSTIMGYAGITSYDVQPHSDDYFHAGSIAQVQSNMASKTCPTSVALTHSAPVVNAGASFTIPKSTPFMLTGSATDAGGGSLTYCWEQYDDASATAQLTTGSPASATKTAGPNFRSYPPTTSPTRYFPRMASVLNGSTTTAGTDCLVEALNSNARTLNFRLTVRDNVANGGQTNFANTSVTVDNTKGPLTVTSQSTTGISYPVSSSQTVTWLVNNTNALTGGANVDILLSTNGGSTWTTLLANTPNDGSEAVTLPATPAAFCRFMVKANGNAFFNVNSKDFAIGYVVTDNCNTYSNNTIIAVPDGTGANTPGAVASKTISVPTNVTISDVNVTLGIVNHSYIEDLVIAMNHPDATQVILWNRNCDNTPTDLVYVYSDGNAVVPTTGCTATTGTFGPATALSTLNGKPSNGTWTLLAADYYNGDTGSVGDWSIEICSQTLTPLSNESFGLENFSIYPNPNNGNFTVNFTSQSSNTIEIMVHDIRGREVYMKSFNNSSLFNQTIQLSNVETGIYLVTVKDGERKEVKKIIIE</sequence>
<feature type="signal peptide" evidence="5">
    <location>
        <begin position="1"/>
        <end position="20"/>
    </location>
</feature>
<dbReference type="Gene3D" id="2.60.120.260">
    <property type="entry name" value="Galactose-binding domain-like"/>
    <property type="match status" value="1"/>
</dbReference>
<feature type="region of interest" description="Disordered" evidence="4">
    <location>
        <begin position="474"/>
        <end position="496"/>
    </location>
</feature>
<keyword evidence="3" id="KW-0378">Hydrolase</keyword>
<evidence type="ECO:0000256" key="4">
    <source>
        <dbReference type="SAM" id="MobiDB-lite"/>
    </source>
</evidence>
<evidence type="ECO:0000313" key="7">
    <source>
        <dbReference type="EMBL" id="WMW78147.1"/>
    </source>
</evidence>
<dbReference type="GO" id="GO:0008237">
    <property type="term" value="F:metallopeptidase activity"/>
    <property type="evidence" value="ECO:0007669"/>
    <property type="project" value="UniProtKB-KW"/>
</dbReference>
<dbReference type="InterPro" id="IPR026444">
    <property type="entry name" value="Secre_tail"/>
</dbReference>
<evidence type="ECO:0000256" key="1">
    <source>
        <dbReference type="ARBA" id="ARBA00022670"/>
    </source>
</evidence>
<evidence type="ECO:0000259" key="6">
    <source>
        <dbReference type="PROSITE" id="PS51829"/>
    </source>
</evidence>
<dbReference type="Proteomes" id="UP001180481">
    <property type="component" value="Chromosome"/>
</dbReference>
<evidence type="ECO:0000256" key="2">
    <source>
        <dbReference type="ARBA" id="ARBA00022729"/>
    </source>
</evidence>
<dbReference type="Pfam" id="PF01483">
    <property type="entry name" value="P_proprotein"/>
    <property type="match status" value="1"/>
</dbReference>
<keyword evidence="1" id="KW-0645">Protease</keyword>
<dbReference type="NCBIfam" id="TIGR04183">
    <property type="entry name" value="Por_Secre_tail"/>
    <property type="match status" value="1"/>
</dbReference>
<proteinExistence type="predicted"/>
<dbReference type="InterPro" id="IPR002884">
    <property type="entry name" value="P_dom"/>
</dbReference>
<dbReference type="InterPro" id="IPR008979">
    <property type="entry name" value="Galactose-bd-like_sf"/>
</dbReference>
<reference evidence="7" key="1">
    <citation type="submission" date="2023-09" db="EMBL/GenBank/DDBJ databases">
        <title>Flavobacterium sp. 20NA77.7 isolated from freshwater.</title>
        <authorList>
            <person name="Le V."/>
            <person name="Ko S.-R."/>
            <person name="Ahn C.-Y."/>
            <person name="Oh H.-M."/>
        </authorList>
    </citation>
    <scope>NUCLEOTIDE SEQUENCE</scope>
    <source>
        <strain evidence="7">20NA77.7</strain>
    </source>
</reference>
<evidence type="ECO:0000313" key="8">
    <source>
        <dbReference type="Proteomes" id="UP001180481"/>
    </source>
</evidence>
<dbReference type="PROSITE" id="PS51829">
    <property type="entry name" value="P_HOMO_B"/>
    <property type="match status" value="1"/>
</dbReference>
<protein>
    <submittedName>
        <fullName evidence="7">Zinc-dependent metalloprotease family protein</fullName>
    </submittedName>
</protein>